<dbReference type="Proteomes" id="UP000247781">
    <property type="component" value="Unassembled WGS sequence"/>
</dbReference>
<name>A0A318HGN6_9MYCO</name>
<dbReference type="InterPro" id="IPR029063">
    <property type="entry name" value="SAM-dependent_MTases_sf"/>
</dbReference>
<comment type="caution">
    <text evidence="2">The sequence shown here is derived from an EMBL/GenBank/DDBJ whole genome shotgun (WGS) entry which is preliminary data.</text>
</comment>
<dbReference type="RefSeq" id="WP_146221053.1">
    <property type="nucleotide sequence ID" value="NZ_QJJU01000016.1"/>
</dbReference>
<dbReference type="AlphaFoldDB" id="A0A318HGN6"/>
<dbReference type="EMBL" id="QJJU01000016">
    <property type="protein sequence ID" value="PXX05747.1"/>
    <property type="molecule type" value="Genomic_DNA"/>
</dbReference>
<keyword evidence="3" id="KW-1185">Reference proteome</keyword>
<dbReference type="SUPFAM" id="SSF53335">
    <property type="entry name" value="S-adenosyl-L-methionine-dependent methyltransferases"/>
    <property type="match status" value="1"/>
</dbReference>
<sequence length="256" mass="28638">MQLGGRDIGKVAKALSERRHYHAAVNMVRLYKEPAQMFRRYLTSRGDYPFTTQVKTPSGWLDLRLFTAHDVLTVNEIFCREDYRAEPEDKIVVDFGSNIGISAAYFLSRGPGVHAYLFEPLPANIERLEVNLARFQDRYTLEQVAVGPTDGEVQFDWEETGRYGGVGAATGQTITVKSRNSTTVLEEVVAAHGQIDVLKIDIEGLEDAVVTGIPQSLARNIRKIYVECDSDVNPLTDTHSLSRYGEISQFVRLPGI</sequence>
<dbReference type="InterPro" id="IPR052514">
    <property type="entry name" value="SAM-dependent_MTase"/>
</dbReference>
<evidence type="ECO:0000313" key="3">
    <source>
        <dbReference type="Proteomes" id="UP000247781"/>
    </source>
</evidence>
<keyword evidence="2" id="KW-0489">Methyltransferase</keyword>
<evidence type="ECO:0000313" key="2">
    <source>
        <dbReference type="EMBL" id="PXX05747.1"/>
    </source>
</evidence>
<gene>
    <name evidence="2" type="ORF">C8E89_11657</name>
</gene>
<accession>A0A318HGN6</accession>
<organism evidence="2 3">
    <name type="scientific">Mycolicibacterium moriokaense</name>
    <dbReference type="NCBI Taxonomy" id="39691"/>
    <lineage>
        <taxon>Bacteria</taxon>
        <taxon>Bacillati</taxon>
        <taxon>Actinomycetota</taxon>
        <taxon>Actinomycetes</taxon>
        <taxon>Mycobacteriales</taxon>
        <taxon>Mycobacteriaceae</taxon>
        <taxon>Mycolicibacterium</taxon>
    </lineage>
</organism>
<proteinExistence type="predicted"/>
<evidence type="ECO:0000259" key="1">
    <source>
        <dbReference type="Pfam" id="PF05050"/>
    </source>
</evidence>
<dbReference type="OrthoDB" id="5679686at2"/>
<feature type="domain" description="Methyltransferase FkbM" evidence="1">
    <location>
        <begin position="94"/>
        <end position="228"/>
    </location>
</feature>
<protein>
    <submittedName>
        <fullName evidence="2">FkbM family methyltransferase</fullName>
    </submittedName>
</protein>
<dbReference type="Gene3D" id="3.40.50.150">
    <property type="entry name" value="Vaccinia Virus protein VP39"/>
    <property type="match status" value="1"/>
</dbReference>
<dbReference type="NCBIfam" id="TIGR01444">
    <property type="entry name" value="fkbM_fam"/>
    <property type="match status" value="1"/>
</dbReference>
<reference evidence="3" key="1">
    <citation type="submission" date="2018-05" db="EMBL/GenBank/DDBJ databases">
        <authorList>
            <person name="Deangelis K."/>
            <person name="Huntemann M."/>
            <person name="Clum A."/>
            <person name="Pillay M."/>
            <person name="Palaniappan K."/>
            <person name="Varghese N."/>
            <person name="Mikhailova N."/>
            <person name="Stamatis D."/>
            <person name="Reddy T."/>
            <person name="Daum C."/>
            <person name="Shapiro N."/>
            <person name="Ivanova N."/>
            <person name="Kyrpides N."/>
            <person name="Woyke T."/>
        </authorList>
    </citation>
    <scope>NUCLEOTIDE SEQUENCE [LARGE SCALE GENOMIC DNA]</scope>
    <source>
        <strain evidence="3">GAS496</strain>
    </source>
</reference>
<reference evidence="2 3" key="2">
    <citation type="submission" date="2018-06" db="EMBL/GenBank/DDBJ databases">
        <title>Sequencing of bacterial isolates from soil warming experiment in Harvard Forest, Massachusetts, USA.</title>
        <authorList>
            <person name="Deangelis K.PhD."/>
        </authorList>
    </citation>
    <scope>NUCLEOTIDE SEQUENCE [LARGE SCALE GENOMIC DNA]</scope>
    <source>
        <strain evidence="2 3">GAS496</strain>
    </source>
</reference>
<dbReference type="PANTHER" id="PTHR34203:SF15">
    <property type="entry name" value="SLL1173 PROTEIN"/>
    <property type="match status" value="1"/>
</dbReference>
<dbReference type="GO" id="GO:0032259">
    <property type="term" value="P:methylation"/>
    <property type="evidence" value="ECO:0007669"/>
    <property type="project" value="UniProtKB-KW"/>
</dbReference>
<dbReference type="InterPro" id="IPR006342">
    <property type="entry name" value="FkbM_mtfrase"/>
</dbReference>
<dbReference type="PANTHER" id="PTHR34203">
    <property type="entry name" value="METHYLTRANSFERASE, FKBM FAMILY PROTEIN"/>
    <property type="match status" value="1"/>
</dbReference>
<dbReference type="GO" id="GO:0008168">
    <property type="term" value="F:methyltransferase activity"/>
    <property type="evidence" value="ECO:0007669"/>
    <property type="project" value="UniProtKB-KW"/>
</dbReference>
<dbReference type="Pfam" id="PF05050">
    <property type="entry name" value="Methyltransf_21"/>
    <property type="match status" value="1"/>
</dbReference>
<keyword evidence="2" id="KW-0808">Transferase</keyword>